<dbReference type="InterPro" id="IPR000884">
    <property type="entry name" value="TSP1_rpt"/>
</dbReference>
<gene>
    <name evidence="3" type="ORF">CINC_LOCUS4838</name>
</gene>
<evidence type="ECO:0000313" key="3">
    <source>
        <dbReference type="EMBL" id="CAD0203183.1"/>
    </source>
</evidence>
<evidence type="ECO:0000256" key="1">
    <source>
        <dbReference type="ARBA" id="ARBA00004613"/>
    </source>
</evidence>
<dbReference type="GO" id="GO:0004222">
    <property type="term" value="F:metalloendopeptidase activity"/>
    <property type="evidence" value="ECO:0007669"/>
    <property type="project" value="TreeGrafter"/>
</dbReference>
<keyword evidence="2" id="KW-0964">Secreted</keyword>
<dbReference type="GO" id="GO:0030198">
    <property type="term" value="P:extracellular matrix organization"/>
    <property type="evidence" value="ECO:0007669"/>
    <property type="project" value="TreeGrafter"/>
</dbReference>
<protein>
    <submittedName>
        <fullName evidence="3">Uncharacterized protein</fullName>
    </submittedName>
</protein>
<dbReference type="EMBL" id="LR824021">
    <property type="protein sequence ID" value="CAD0203183.1"/>
    <property type="molecule type" value="Genomic_DNA"/>
</dbReference>
<name>A0A9N8L429_CHRIL</name>
<dbReference type="SUPFAM" id="SSF82895">
    <property type="entry name" value="TSP-1 type 1 repeat"/>
    <property type="match status" value="1"/>
</dbReference>
<dbReference type="Proteomes" id="UP001154114">
    <property type="component" value="Chromosome 18"/>
</dbReference>
<dbReference type="GO" id="GO:0006508">
    <property type="term" value="P:proteolysis"/>
    <property type="evidence" value="ECO:0007669"/>
    <property type="project" value="TreeGrafter"/>
</dbReference>
<comment type="subcellular location">
    <subcellularLocation>
        <location evidence="1">Secreted</location>
    </subcellularLocation>
</comment>
<dbReference type="OrthoDB" id="5781878at2759"/>
<evidence type="ECO:0000256" key="2">
    <source>
        <dbReference type="ARBA" id="ARBA00022525"/>
    </source>
</evidence>
<proteinExistence type="predicted"/>
<dbReference type="Gene3D" id="2.20.100.10">
    <property type="entry name" value="Thrombospondin type-1 (TSP1) repeat"/>
    <property type="match status" value="1"/>
</dbReference>
<dbReference type="InterPro" id="IPR050439">
    <property type="entry name" value="ADAMTS_ADAMTS-like"/>
</dbReference>
<dbReference type="PANTHER" id="PTHR13723:SF281">
    <property type="entry name" value="PAPILIN"/>
    <property type="match status" value="1"/>
</dbReference>
<evidence type="ECO:0000313" key="4">
    <source>
        <dbReference type="Proteomes" id="UP001154114"/>
    </source>
</evidence>
<dbReference type="Pfam" id="PF00090">
    <property type="entry name" value="TSP_1"/>
    <property type="match status" value="1"/>
</dbReference>
<organism evidence="3 4">
    <name type="scientific">Chrysodeixis includens</name>
    <name type="common">Soybean looper</name>
    <name type="synonym">Pseudoplusia includens</name>
    <dbReference type="NCBI Taxonomy" id="689277"/>
    <lineage>
        <taxon>Eukaryota</taxon>
        <taxon>Metazoa</taxon>
        <taxon>Ecdysozoa</taxon>
        <taxon>Arthropoda</taxon>
        <taxon>Hexapoda</taxon>
        <taxon>Insecta</taxon>
        <taxon>Pterygota</taxon>
        <taxon>Neoptera</taxon>
        <taxon>Endopterygota</taxon>
        <taxon>Lepidoptera</taxon>
        <taxon>Glossata</taxon>
        <taxon>Ditrysia</taxon>
        <taxon>Noctuoidea</taxon>
        <taxon>Noctuidae</taxon>
        <taxon>Plusiinae</taxon>
        <taxon>Chrysodeixis</taxon>
    </lineage>
</organism>
<dbReference type="InterPro" id="IPR036383">
    <property type="entry name" value="TSP1_rpt_sf"/>
</dbReference>
<keyword evidence="4" id="KW-1185">Reference proteome</keyword>
<dbReference type="GO" id="GO:0031012">
    <property type="term" value="C:extracellular matrix"/>
    <property type="evidence" value="ECO:0007669"/>
    <property type="project" value="TreeGrafter"/>
</dbReference>
<dbReference type="SMART" id="SM00209">
    <property type="entry name" value="TSP1"/>
    <property type="match status" value="1"/>
</dbReference>
<dbReference type="PROSITE" id="PS50092">
    <property type="entry name" value="TSP1"/>
    <property type="match status" value="1"/>
</dbReference>
<accession>A0A9N8L429</accession>
<reference evidence="3" key="1">
    <citation type="submission" date="2021-12" db="EMBL/GenBank/DDBJ databases">
        <authorList>
            <person name="King R."/>
        </authorList>
    </citation>
    <scope>NUCLEOTIDE SEQUENCE</scope>
</reference>
<dbReference type="GO" id="GO:0005576">
    <property type="term" value="C:extracellular region"/>
    <property type="evidence" value="ECO:0007669"/>
    <property type="project" value="UniProtKB-SubCell"/>
</dbReference>
<dbReference type="PANTHER" id="PTHR13723">
    <property type="entry name" value="ADAMTS A DISINTEGRIN AND METALLOPROTEASE WITH THROMBOSPONDIN MOTIFS PROTEASE"/>
    <property type="match status" value="1"/>
</dbReference>
<dbReference type="AlphaFoldDB" id="A0A9N8L429"/>
<sequence>MLSSASNLTTTELPQVPLEVSNEVEVEGEGFAWSAWGSWGPCSRTCGGGVSMQERQCLPRTRSNVSDNSIAQKPVISVRVTRQTREPDCPGVDRRYHECNNAVRYLL</sequence>